<feature type="region of interest" description="Disordered" evidence="2">
    <location>
        <begin position="250"/>
        <end position="284"/>
    </location>
</feature>
<feature type="region of interest" description="Disordered" evidence="2">
    <location>
        <begin position="1"/>
        <end position="71"/>
    </location>
</feature>
<dbReference type="AlphaFoldDB" id="A0A7J6S157"/>
<feature type="coiled-coil region" evidence="1">
    <location>
        <begin position="134"/>
        <end position="224"/>
    </location>
</feature>
<dbReference type="SUPFAM" id="SSF90257">
    <property type="entry name" value="Myosin rod fragments"/>
    <property type="match status" value="1"/>
</dbReference>
<protein>
    <submittedName>
        <fullName evidence="3">Zinc finger, CCHC domain containing</fullName>
    </submittedName>
</protein>
<evidence type="ECO:0000256" key="1">
    <source>
        <dbReference type="SAM" id="Coils"/>
    </source>
</evidence>
<feature type="non-terminal residue" evidence="3">
    <location>
        <position position="713"/>
    </location>
</feature>
<feature type="compositionally biased region" description="Polar residues" evidence="2">
    <location>
        <begin position="47"/>
        <end position="62"/>
    </location>
</feature>
<organism evidence="3 4">
    <name type="scientific">Perkinsus olseni</name>
    <name type="common">Perkinsus atlanticus</name>
    <dbReference type="NCBI Taxonomy" id="32597"/>
    <lineage>
        <taxon>Eukaryota</taxon>
        <taxon>Sar</taxon>
        <taxon>Alveolata</taxon>
        <taxon>Perkinsozoa</taxon>
        <taxon>Perkinsea</taxon>
        <taxon>Perkinsida</taxon>
        <taxon>Perkinsidae</taxon>
        <taxon>Perkinsus</taxon>
    </lineage>
</organism>
<comment type="caution">
    <text evidence="3">The sequence shown here is derived from an EMBL/GenBank/DDBJ whole genome shotgun (WGS) entry which is preliminary data.</text>
</comment>
<reference evidence="3 4" key="1">
    <citation type="submission" date="2020-04" db="EMBL/GenBank/DDBJ databases">
        <title>Perkinsus olseni comparative genomics.</title>
        <authorList>
            <person name="Bogema D.R."/>
        </authorList>
    </citation>
    <scope>NUCLEOTIDE SEQUENCE [LARGE SCALE GENOMIC DNA]</scope>
    <source>
        <strain evidence="3 4">ATCC PRA-207</strain>
    </source>
</reference>
<keyword evidence="4" id="KW-1185">Reference proteome</keyword>
<dbReference type="Proteomes" id="UP000553632">
    <property type="component" value="Unassembled WGS sequence"/>
</dbReference>
<name>A0A7J6S157_PEROL</name>
<evidence type="ECO:0000256" key="2">
    <source>
        <dbReference type="SAM" id="MobiDB-lite"/>
    </source>
</evidence>
<dbReference type="EMBL" id="JABANO010021504">
    <property type="protein sequence ID" value="KAF4726698.1"/>
    <property type="molecule type" value="Genomic_DNA"/>
</dbReference>
<accession>A0A7J6S157</accession>
<proteinExistence type="predicted"/>
<sequence>METSHHPEDTTLTESCPQQVHRPTGASEEATSATDTVDIDYAERKTFPSQKSQKGAISNATDVSPDALTSEKRQNSASIAADVDMLLAPPLTPFKLKLINRKLNYVITMMAKLECRAREGARLEREVASLQRSLGTERSRRVRLQRANDELQEEVHELGRALSERVANLEQYEEAARLALKTKDDFEGQLDERRQTQNALEGKLWVSARLVAQLESELEELRKETGGSVRVPKFDKRKRTSAAIRLKEEKERRERISLSDDEVAGTSDLAPTEAVDPPDLSTDEYEGVEHSAKERERDVNADDAKIVGHQYWHCLGRARGGTLMDMIRFPRGGPGCVRVFYRGYEAAHVHSSGNRSKFDHSAKLRVEQLHGFQKGGGAQLASIGVDLLSSVYREMVFQLPHHLEALRCMAIEKLWDGQQGRQPMNDLMGDIMEYCKKPELRLDCPREEILTGVGLSDKLAFIDCENLYEVYFEDTITLGRVCIDVDAEPSFTVVSTLCDDADGDKSWACCFDEVTRKVYVLYNDGREYLEHDMATGKTRGPVSVQRLPPEGQWPRSSLAGIAVFGDFLYVAIDELSRKGRFMALSVYMVRLPMSKEVRPVTTKLRHGDDGSSFIGFASVPGCQAVDIRFMSGGEEWHTTRVNMISSSRPVLFDVVEDEVAEGLRLRGTLIKNTPGLKLLLVEEGGRCVLRHPETLREVATIDKCGIDLPGDSP</sequence>
<keyword evidence="1" id="KW-0175">Coiled coil</keyword>
<evidence type="ECO:0000313" key="3">
    <source>
        <dbReference type="EMBL" id="KAF4726698.1"/>
    </source>
</evidence>
<evidence type="ECO:0000313" key="4">
    <source>
        <dbReference type="Proteomes" id="UP000553632"/>
    </source>
</evidence>
<dbReference type="Gene3D" id="1.20.5.340">
    <property type="match status" value="1"/>
</dbReference>
<gene>
    <name evidence="3" type="primary">TUT3_4</name>
    <name evidence="3" type="ORF">FOZ63_022353</name>
</gene>